<dbReference type="Pfam" id="PF13380">
    <property type="entry name" value="CoA_binding_2"/>
    <property type="match status" value="1"/>
</dbReference>
<dbReference type="PROSITE" id="PS50975">
    <property type="entry name" value="ATP_GRASP"/>
    <property type="match status" value="1"/>
</dbReference>
<keyword evidence="3 4" id="KW-0067">ATP-binding</keyword>
<protein>
    <submittedName>
        <fullName evidence="7">Peptidyl-lysine N-acetyltransferase Pat</fullName>
        <ecNumber evidence="7">2.3.1.-</ecNumber>
    </submittedName>
</protein>
<sequence length="890" mass="93418">MSIRNLDHLFAPASVALIGASAKPHSVGATVLANLLAAGFAGPLYAVNPKYRELGDLPCHASVAALPQTPDLAIICTPPDTVPGLIAELGDRGTRAAIVLTAGLGRVADRRGRTIQQAMLQASRPYLLRILGPNCVGLLVPGMGLNASFANAAALPGSLAFVSQSGALATAVLDWARSRQIGFSHFVSLGDSADVDAADVIDYLAGDAGTHAILLYLEAIANGRKFMSAARAAARNKPVLIVKSGRVAEGAKAAASHTGALAGADDVYDAAIRRAGMLRVGTTGELFDAVETLARARPLQGERLAIMTNGGGAGVMATDALILGGGELAAFSAATLRQLDAGLPATWSHGNPADIVGDAPTERYLHTLRVLEAAPEADAVLLIHAPTAIVPSGDIADAVAQAASGSARPLFTAWLGGDAVASARQRCREAGIPTYDTPEQAVRGFLQAAEYRRNQALLTQTPPSVPDGIAPDRARALAVVREALAAGHAMLGEAQAKEVLAAYGIPVVQTHVAADADAAAVEASVLGFPVALKILSPDITHKSDVGGVAMDLASAEQVRIAAQQMQARVKRESPRARLTGFTVQRMAARAGAFELIIGVATDPVFGPVLLFGQGGTAVERIADRAIALPPLDDVLARDLVGRTRISRLLTGYRHRPAIDHGALHDVLIRVSQLVIDLAEIVELDINPLIADEHGVVALDARIAVRPATAPGAARLAIRPYPKELEETVMWNGRTLLLRPVRPDDEGRYLAFFAAQAPEDIHLRYFCVFRQPSHGQLARMTQIDYAREMGFVAVALDHAGTWEMLGEARAVTDPDNIRAEFAVSVRSDCKGRGLGHLLLDKVIAYCRAQGTRDLVGATLPDNVAMIQLASACGFAVDRQAPGEEVRLHRSL</sequence>
<dbReference type="PANTHER" id="PTHR43334">
    <property type="entry name" value="ACETATE--COA LIGASE [ADP-FORMING]"/>
    <property type="match status" value="1"/>
</dbReference>
<dbReference type="Gene3D" id="3.30.1490.20">
    <property type="entry name" value="ATP-grasp fold, A domain"/>
    <property type="match status" value="1"/>
</dbReference>
<keyword evidence="1" id="KW-0436">Ligase</keyword>
<evidence type="ECO:0000256" key="1">
    <source>
        <dbReference type="ARBA" id="ARBA00022598"/>
    </source>
</evidence>
<dbReference type="Proteomes" id="UP000721236">
    <property type="component" value="Unassembled WGS sequence"/>
</dbReference>
<dbReference type="InterPro" id="IPR043938">
    <property type="entry name" value="Ligase_CoA_dom"/>
</dbReference>
<dbReference type="InterPro" id="IPR013815">
    <property type="entry name" value="ATP_grasp_subdomain_1"/>
</dbReference>
<dbReference type="InterPro" id="IPR011761">
    <property type="entry name" value="ATP-grasp"/>
</dbReference>
<dbReference type="Gene3D" id="3.40.50.261">
    <property type="entry name" value="Succinyl-CoA synthetase domains"/>
    <property type="match status" value="2"/>
</dbReference>
<dbReference type="Gene3D" id="3.40.630.30">
    <property type="match status" value="1"/>
</dbReference>
<dbReference type="Pfam" id="PF13607">
    <property type="entry name" value="Succ_CoA_lig"/>
    <property type="match status" value="1"/>
</dbReference>
<reference evidence="7 8" key="1">
    <citation type="submission" date="2021-08" db="EMBL/GenBank/DDBJ databases">
        <authorList>
            <person name="Peeters C."/>
        </authorList>
    </citation>
    <scope>NUCLEOTIDE SEQUENCE [LARGE SCALE GENOMIC DNA]</scope>
    <source>
        <strain evidence="7 8">LMG 21510</strain>
    </source>
</reference>
<keyword evidence="7" id="KW-0808">Transferase</keyword>
<dbReference type="SMART" id="SM00881">
    <property type="entry name" value="CoA_binding"/>
    <property type="match status" value="1"/>
</dbReference>
<feature type="domain" description="ATP-grasp" evidence="5">
    <location>
        <begin position="497"/>
        <end position="533"/>
    </location>
</feature>
<gene>
    <name evidence="7" type="primary">pat</name>
    <name evidence="7" type="ORF">LMG21510_00436</name>
</gene>
<evidence type="ECO:0000259" key="6">
    <source>
        <dbReference type="PROSITE" id="PS51186"/>
    </source>
</evidence>
<dbReference type="InterPro" id="IPR003781">
    <property type="entry name" value="CoA-bd"/>
</dbReference>
<evidence type="ECO:0000259" key="5">
    <source>
        <dbReference type="PROSITE" id="PS50975"/>
    </source>
</evidence>
<dbReference type="Gene3D" id="3.40.50.720">
    <property type="entry name" value="NAD(P)-binding Rossmann-like Domain"/>
    <property type="match status" value="1"/>
</dbReference>
<evidence type="ECO:0000256" key="3">
    <source>
        <dbReference type="ARBA" id="ARBA00022840"/>
    </source>
</evidence>
<evidence type="ECO:0000256" key="4">
    <source>
        <dbReference type="PROSITE-ProRule" id="PRU00409"/>
    </source>
</evidence>
<dbReference type="EMBL" id="CAJZAH010000001">
    <property type="protein sequence ID" value="CAG9166572.1"/>
    <property type="molecule type" value="Genomic_DNA"/>
</dbReference>
<dbReference type="PROSITE" id="PS51186">
    <property type="entry name" value="GNAT"/>
    <property type="match status" value="1"/>
</dbReference>
<dbReference type="Pfam" id="PF19045">
    <property type="entry name" value="Ligase_CoA_2"/>
    <property type="match status" value="1"/>
</dbReference>
<dbReference type="SUPFAM" id="SSF55729">
    <property type="entry name" value="Acyl-CoA N-acyltransferases (Nat)"/>
    <property type="match status" value="1"/>
</dbReference>
<dbReference type="GO" id="GO:0016746">
    <property type="term" value="F:acyltransferase activity"/>
    <property type="evidence" value="ECO:0007669"/>
    <property type="project" value="UniProtKB-KW"/>
</dbReference>
<evidence type="ECO:0000313" key="8">
    <source>
        <dbReference type="Proteomes" id="UP000721236"/>
    </source>
</evidence>
<evidence type="ECO:0000256" key="2">
    <source>
        <dbReference type="ARBA" id="ARBA00022741"/>
    </source>
</evidence>
<feature type="domain" description="N-acetyltransferase" evidence="6">
    <location>
        <begin position="735"/>
        <end position="890"/>
    </location>
</feature>
<dbReference type="SUPFAM" id="SSF56059">
    <property type="entry name" value="Glutathione synthetase ATP-binding domain-like"/>
    <property type="match status" value="1"/>
</dbReference>
<dbReference type="InterPro" id="IPR000182">
    <property type="entry name" value="GNAT_dom"/>
</dbReference>
<keyword evidence="2 4" id="KW-0547">Nucleotide-binding</keyword>
<evidence type="ECO:0000313" key="7">
    <source>
        <dbReference type="EMBL" id="CAG9166572.1"/>
    </source>
</evidence>
<dbReference type="InterPro" id="IPR016181">
    <property type="entry name" value="Acyl_CoA_acyltransferase"/>
</dbReference>
<keyword evidence="7" id="KW-0012">Acyltransferase</keyword>
<dbReference type="SUPFAM" id="SSF52210">
    <property type="entry name" value="Succinyl-CoA synthetase domains"/>
    <property type="match status" value="2"/>
</dbReference>
<dbReference type="InterPro" id="IPR036291">
    <property type="entry name" value="NAD(P)-bd_dom_sf"/>
</dbReference>
<dbReference type="RefSeq" id="WP_224039318.1">
    <property type="nucleotide sequence ID" value="NZ_CAJZAH010000001.1"/>
</dbReference>
<dbReference type="InterPro" id="IPR032875">
    <property type="entry name" value="Succ_CoA_lig_flav_dom"/>
</dbReference>
<keyword evidence="8" id="KW-1185">Reference proteome</keyword>
<dbReference type="InterPro" id="IPR051538">
    <property type="entry name" value="Acyl-CoA_Synth/Transferase"/>
</dbReference>
<dbReference type="Pfam" id="PF13302">
    <property type="entry name" value="Acetyltransf_3"/>
    <property type="match status" value="1"/>
</dbReference>
<name>A0ABM8WHM0_9BURK</name>
<comment type="caution">
    <text evidence="7">The sequence shown here is derived from an EMBL/GenBank/DDBJ whole genome shotgun (WGS) entry which is preliminary data.</text>
</comment>
<dbReference type="Pfam" id="PF13549">
    <property type="entry name" value="ATP-grasp_5"/>
    <property type="match status" value="1"/>
</dbReference>
<organism evidence="7 8">
    <name type="scientific">Cupriavidus respiraculi</name>
    <dbReference type="NCBI Taxonomy" id="195930"/>
    <lineage>
        <taxon>Bacteria</taxon>
        <taxon>Pseudomonadati</taxon>
        <taxon>Pseudomonadota</taxon>
        <taxon>Betaproteobacteria</taxon>
        <taxon>Burkholderiales</taxon>
        <taxon>Burkholderiaceae</taxon>
        <taxon>Cupriavidus</taxon>
    </lineage>
</organism>
<proteinExistence type="predicted"/>
<dbReference type="SUPFAM" id="SSF51735">
    <property type="entry name" value="NAD(P)-binding Rossmann-fold domains"/>
    <property type="match status" value="1"/>
</dbReference>
<dbReference type="EC" id="2.3.1.-" evidence="7"/>
<dbReference type="PANTHER" id="PTHR43334:SF1">
    <property type="entry name" value="3-HYDROXYPROPIONATE--COA LIGASE [ADP-FORMING]"/>
    <property type="match status" value="1"/>
</dbReference>
<dbReference type="Gene3D" id="3.30.470.20">
    <property type="entry name" value="ATP-grasp fold, B domain"/>
    <property type="match status" value="1"/>
</dbReference>
<accession>A0ABM8WHM0</accession>
<dbReference type="InterPro" id="IPR016102">
    <property type="entry name" value="Succinyl-CoA_synth-like"/>
</dbReference>